<dbReference type="NCBIfam" id="TIGR00711">
    <property type="entry name" value="efflux_EmrB"/>
    <property type="match status" value="1"/>
</dbReference>
<evidence type="ECO:0000259" key="8">
    <source>
        <dbReference type="PROSITE" id="PS50850"/>
    </source>
</evidence>
<organism evidence="9 10">
    <name type="scientific">Rhodococcoides corynebacterioides</name>
    <dbReference type="NCBI Taxonomy" id="53972"/>
    <lineage>
        <taxon>Bacteria</taxon>
        <taxon>Bacillati</taxon>
        <taxon>Actinomycetota</taxon>
        <taxon>Actinomycetes</taxon>
        <taxon>Mycobacteriales</taxon>
        <taxon>Nocardiaceae</taxon>
        <taxon>Rhodococcoides</taxon>
    </lineage>
</organism>
<feature type="domain" description="Major facilitator superfamily (MFS) profile" evidence="8">
    <location>
        <begin position="30"/>
        <end position="499"/>
    </location>
</feature>
<dbReference type="Gene3D" id="1.20.1250.20">
    <property type="entry name" value="MFS general substrate transporter like domains"/>
    <property type="match status" value="1"/>
</dbReference>
<feature type="transmembrane region" description="Helical" evidence="7">
    <location>
        <begin position="321"/>
        <end position="343"/>
    </location>
</feature>
<feature type="transmembrane region" description="Helical" evidence="7">
    <location>
        <begin position="350"/>
        <end position="369"/>
    </location>
</feature>
<evidence type="ECO:0000256" key="6">
    <source>
        <dbReference type="ARBA" id="ARBA00023136"/>
    </source>
</evidence>
<keyword evidence="10" id="KW-1185">Reference proteome</keyword>
<keyword evidence="4 7" id="KW-0812">Transmembrane</keyword>
<feature type="transmembrane region" description="Helical" evidence="7">
    <location>
        <begin position="97"/>
        <end position="119"/>
    </location>
</feature>
<evidence type="ECO:0000313" key="9">
    <source>
        <dbReference type="EMBL" id="MBM7415385.1"/>
    </source>
</evidence>
<sequence length="512" mass="52560">MSSTTSDVGNVQPTIRSSANDAPDRTRWLILGVLGLAQLMVVLDATVVNIALPAAQLDLGFDNADRSWVVTSYALAFGSLLLLGGRLSDLFGRRTTFLVGLVGFAVMSAVGGAAVNFGMLVAARAGQGVFGALLAPAALSLLTTTFTDPKERAKAFGIFGAVAGAGGAIGLLLGGVLTEWANWRWSLYVNLVFAGIAFVGGFLLLAKHRATERPALDIPGTLTVSAALFSIVYGFAHAESDGWGNAVTIGFLAVGVVLLGVFVYLQTRAAHPLLPLRIVLDRTRGGAYLAVFVVGAGMFAVFLFLTYYLQSTLGYTPITTGFAFLPMIATLVVTATVATSVILPRFGPRVLMSAGMLIASAGMALLTQISIDSSYAAHILPSLLVMGVGMGATMAPAMQGAVSGVSPDDAGVASATVNTMQQIGGSIGTALLSTIAATAATNYATDNQAAVAQAADPQAAATLLRMNAEIASYTTTFWWASGIFLAGSVMAALLVRSGKLPDGPEGATVVAH</sequence>
<feature type="transmembrane region" description="Helical" evidence="7">
    <location>
        <begin position="155"/>
        <end position="173"/>
    </location>
</feature>
<dbReference type="InterPro" id="IPR036259">
    <property type="entry name" value="MFS_trans_sf"/>
</dbReference>
<dbReference type="InterPro" id="IPR005829">
    <property type="entry name" value="Sugar_transporter_CS"/>
</dbReference>
<dbReference type="SUPFAM" id="SSF103473">
    <property type="entry name" value="MFS general substrate transporter"/>
    <property type="match status" value="1"/>
</dbReference>
<feature type="transmembrane region" description="Helical" evidence="7">
    <location>
        <begin position="185"/>
        <end position="206"/>
    </location>
</feature>
<dbReference type="CDD" id="cd17321">
    <property type="entry name" value="MFS_MMR_MDR_like"/>
    <property type="match status" value="1"/>
</dbReference>
<dbReference type="InterPro" id="IPR011701">
    <property type="entry name" value="MFS"/>
</dbReference>
<comment type="caution">
    <text evidence="9">The sequence shown here is derived from an EMBL/GenBank/DDBJ whole genome shotgun (WGS) entry which is preliminary data.</text>
</comment>
<dbReference type="PANTHER" id="PTHR42718">
    <property type="entry name" value="MAJOR FACILITATOR SUPERFAMILY MULTIDRUG TRANSPORTER MFSC"/>
    <property type="match status" value="1"/>
</dbReference>
<dbReference type="InterPro" id="IPR004638">
    <property type="entry name" value="EmrB-like"/>
</dbReference>
<dbReference type="InterPro" id="IPR020846">
    <property type="entry name" value="MFS_dom"/>
</dbReference>
<evidence type="ECO:0000313" key="10">
    <source>
        <dbReference type="Proteomes" id="UP000703038"/>
    </source>
</evidence>
<keyword evidence="6 7" id="KW-0472">Membrane</keyword>
<proteinExistence type="predicted"/>
<feature type="transmembrane region" description="Helical" evidence="7">
    <location>
        <begin position="286"/>
        <end position="309"/>
    </location>
</feature>
<protein>
    <submittedName>
        <fullName evidence="9">EmrB/QacA subfamily drug resistance transporter</fullName>
    </submittedName>
</protein>
<feature type="transmembrane region" description="Helical" evidence="7">
    <location>
        <begin position="28"/>
        <end position="55"/>
    </location>
</feature>
<evidence type="ECO:0000256" key="3">
    <source>
        <dbReference type="ARBA" id="ARBA00022475"/>
    </source>
</evidence>
<feature type="transmembrane region" description="Helical" evidence="7">
    <location>
        <begin position="125"/>
        <end position="143"/>
    </location>
</feature>
<feature type="transmembrane region" description="Helical" evidence="7">
    <location>
        <begin position="476"/>
        <end position="495"/>
    </location>
</feature>
<evidence type="ECO:0000256" key="5">
    <source>
        <dbReference type="ARBA" id="ARBA00022989"/>
    </source>
</evidence>
<evidence type="ECO:0000256" key="1">
    <source>
        <dbReference type="ARBA" id="ARBA00004651"/>
    </source>
</evidence>
<keyword evidence="2" id="KW-0813">Transport</keyword>
<keyword evidence="3" id="KW-1003">Cell membrane</keyword>
<feature type="transmembrane region" description="Helical" evidence="7">
    <location>
        <begin position="375"/>
        <end position="395"/>
    </location>
</feature>
<evidence type="ECO:0000256" key="4">
    <source>
        <dbReference type="ARBA" id="ARBA00022692"/>
    </source>
</evidence>
<comment type="subcellular location">
    <subcellularLocation>
        <location evidence="1">Cell membrane</location>
        <topology evidence="1">Multi-pass membrane protein</topology>
    </subcellularLocation>
</comment>
<feature type="transmembrane region" description="Helical" evidence="7">
    <location>
        <begin position="67"/>
        <end position="85"/>
    </location>
</feature>
<dbReference type="PROSITE" id="PS50850">
    <property type="entry name" value="MFS"/>
    <property type="match status" value="1"/>
</dbReference>
<accession>A0ABS2KUU5</accession>
<evidence type="ECO:0000256" key="7">
    <source>
        <dbReference type="SAM" id="Phobius"/>
    </source>
</evidence>
<dbReference type="PANTHER" id="PTHR42718:SF46">
    <property type="entry name" value="BLR6921 PROTEIN"/>
    <property type="match status" value="1"/>
</dbReference>
<dbReference type="Proteomes" id="UP000703038">
    <property type="component" value="Unassembled WGS sequence"/>
</dbReference>
<keyword evidence="5 7" id="KW-1133">Transmembrane helix</keyword>
<feature type="transmembrane region" description="Helical" evidence="7">
    <location>
        <begin position="218"/>
        <end position="236"/>
    </location>
</feature>
<reference evidence="9 10" key="1">
    <citation type="submission" date="2021-01" db="EMBL/GenBank/DDBJ databases">
        <title>Genomics of switchgrass bacterial isolates.</title>
        <authorList>
            <person name="Shade A."/>
        </authorList>
    </citation>
    <scope>NUCLEOTIDE SEQUENCE [LARGE SCALE GENOMIC DNA]</scope>
    <source>
        <strain evidence="9 10">PvP111</strain>
    </source>
</reference>
<gene>
    <name evidence="9" type="ORF">JOE42_002118</name>
</gene>
<dbReference type="RefSeq" id="WP_204868414.1">
    <property type="nucleotide sequence ID" value="NZ_JAFBBK010000001.1"/>
</dbReference>
<name>A0ABS2KUU5_9NOCA</name>
<dbReference type="EMBL" id="JAFBBK010000001">
    <property type="protein sequence ID" value="MBM7415385.1"/>
    <property type="molecule type" value="Genomic_DNA"/>
</dbReference>
<evidence type="ECO:0000256" key="2">
    <source>
        <dbReference type="ARBA" id="ARBA00022448"/>
    </source>
</evidence>
<feature type="transmembrane region" description="Helical" evidence="7">
    <location>
        <begin position="242"/>
        <end position="265"/>
    </location>
</feature>
<dbReference type="Pfam" id="PF07690">
    <property type="entry name" value="MFS_1"/>
    <property type="match status" value="1"/>
</dbReference>
<dbReference type="Gene3D" id="1.20.1720.10">
    <property type="entry name" value="Multidrug resistance protein D"/>
    <property type="match status" value="1"/>
</dbReference>
<dbReference type="PROSITE" id="PS00216">
    <property type="entry name" value="SUGAR_TRANSPORT_1"/>
    <property type="match status" value="1"/>
</dbReference>